<protein>
    <submittedName>
        <fullName evidence="2">Uncharacterized protein</fullName>
    </submittedName>
</protein>
<gene>
    <name evidence="5" type="ORF">FNK824_LOCUS20650</name>
    <name evidence="4" type="ORF">OTI717_LOCUS14673</name>
    <name evidence="2" type="ORF">RFH988_LOCUS14714</name>
    <name evidence="3" type="ORF">SEV965_LOCUS13760</name>
</gene>
<sequence length="122" mass="13784">MSNDTCTFSYVATKDSQPKIATGIECSWMDLKIEFSRQGKGVPGAKYYKTISEQGPELFAVEPDQTVWYHDENKWHRYQTAKDVKYGTIQSENLSPKRGTFSSTTDDDDDEPHFGQKDGTGS</sequence>
<feature type="region of interest" description="Disordered" evidence="1">
    <location>
        <begin position="87"/>
        <end position="122"/>
    </location>
</feature>
<dbReference type="Proteomes" id="UP000663874">
    <property type="component" value="Unassembled WGS sequence"/>
</dbReference>
<organism evidence="2 6">
    <name type="scientific">Rotaria sordida</name>
    <dbReference type="NCBI Taxonomy" id="392033"/>
    <lineage>
        <taxon>Eukaryota</taxon>
        <taxon>Metazoa</taxon>
        <taxon>Spiralia</taxon>
        <taxon>Gnathifera</taxon>
        <taxon>Rotifera</taxon>
        <taxon>Eurotatoria</taxon>
        <taxon>Bdelloidea</taxon>
        <taxon>Philodinida</taxon>
        <taxon>Philodinidae</taxon>
        <taxon>Rotaria</taxon>
    </lineage>
</organism>
<evidence type="ECO:0000256" key="1">
    <source>
        <dbReference type="SAM" id="MobiDB-lite"/>
    </source>
</evidence>
<dbReference type="EMBL" id="CAJOAX010001660">
    <property type="protein sequence ID" value="CAF3735043.1"/>
    <property type="molecule type" value="Genomic_DNA"/>
</dbReference>
<evidence type="ECO:0000313" key="4">
    <source>
        <dbReference type="EMBL" id="CAF3735043.1"/>
    </source>
</evidence>
<evidence type="ECO:0000313" key="6">
    <source>
        <dbReference type="Proteomes" id="UP000663882"/>
    </source>
</evidence>
<dbReference type="EMBL" id="CAJNOU010000661">
    <property type="protein sequence ID" value="CAF1059238.1"/>
    <property type="molecule type" value="Genomic_DNA"/>
</dbReference>
<dbReference type="OrthoDB" id="10029812at2759"/>
<comment type="caution">
    <text evidence="2">The sequence shown here is derived from an EMBL/GenBank/DDBJ whole genome shotgun (WGS) entry which is preliminary data.</text>
</comment>
<evidence type="ECO:0000313" key="5">
    <source>
        <dbReference type="EMBL" id="CAF3902449.1"/>
    </source>
</evidence>
<reference evidence="2" key="1">
    <citation type="submission" date="2021-02" db="EMBL/GenBank/DDBJ databases">
        <authorList>
            <person name="Nowell W R."/>
        </authorList>
    </citation>
    <scope>NUCLEOTIDE SEQUENCE</scope>
</reference>
<evidence type="ECO:0000313" key="2">
    <source>
        <dbReference type="EMBL" id="CAF1011702.1"/>
    </source>
</evidence>
<dbReference type="EMBL" id="CAJNOO010000689">
    <property type="protein sequence ID" value="CAF1011702.1"/>
    <property type="molecule type" value="Genomic_DNA"/>
</dbReference>
<accession>A0A814HM09</accession>
<dbReference type="EMBL" id="CAJOBE010003823">
    <property type="protein sequence ID" value="CAF3902449.1"/>
    <property type="molecule type" value="Genomic_DNA"/>
</dbReference>
<dbReference type="Proteomes" id="UP000663889">
    <property type="component" value="Unassembled WGS sequence"/>
</dbReference>
<name>A0A814HM09_9BILA</name>
<dbReference type="Proteomes" id="UP000663823">
    <property type="component" value="Unassembled WGS sequence"/>
</dbReference>
<dbReference type="AlphaFoldDB" id="A0A814HM09"/>
<proteinExistence type="predicted"/>
<evidence type="ECO:0000313" key="3">
    <source>
        <dbReference type="EMBL" id="CAF1059238.1"/>
    </source>
</evidence>
<dbReference type="Proteomes" id="UP000663882">
    <property type="component" value="Unassembled WGS sequence"/>
</dbReference>